<evidence type="ECO:0000313" key="3">
    <source>
        <dbReference type="Proteomes" id="UP000617734"/>
    </source>
</evidence>
<dbReference type="Pfam" id="PF13578">
    <property type="entry name" value="Methyltransf_24"/>
    <property type="match status" value="1"/>
</dbReference>
<name>A0A919G2Y1_9ACTN</name>
<dbReference type="SUPFAM" id="SSF53335">
    <property type="entry name" value="S-adenosyl-L-methionine-dependent methyltransferases"/>
    <property type="match status" value="1"/>
</dbReference>
<reference evidence="2" key="2">
    <citation type="submission" date="2020-09" db="EMBL/GenBank/DDBJ databases">
        <authorList>
            <person name="Sun Q."/>
            <person name="Ohkuma M."/>
        </authorList>
    </citation>
    <scope>NUCLEOTIDE SEQUENCE</scope>
    <source>
        <strain evidence="2">JCM 4646</strain>
    </source>
</reference>
<dbReference type="AlphaFoldDB" id="A0A919G2Y1"/>
<feature type="region of interest" description="Disordered" evidence="1">
    <location>
        <begin position="246"/>
        <end position="279"/>
    </location>
</feature>
<keyword evidence="3" id="KW-1185">Reference proteome</keyword>
<dbReference type="InterPro" id="IPR029063">
    <property type="entry name" value="SAM-dependent_MTases_sf"/>
</dbReference>
<feature type="compositionally biased region" description="Low complexity" evidence="1">
    <location>
        <begin position="260"/>
        <end position="270"/>
    </location>
</feature>
<accession>A0A919G2Y1</accession>
<organism evidence="2 3">
    <name type="scientific">Kitasatospora indigofera</name>
    <dbReference type="NCBI Taxonomy" id="67307"/>
    <lineage>
        <taxon>Bacteria</taxon>
        <taxon>Bacillati</taxon>
        <taxon>Actinomycetota</taxon>
        <taxon>Actinomycetes</taxon>
        <taxon>Kitasatosporales</taxon>
        <taxon>Streptomycetaceae</taxon>
        <taxon>Kitasatospora</taxon>
    </lineage>
</organism>
<evidence type="ECO:0000256" key="1">
    <source>
        <dbReference type="SAM" id="MobiDB-lite"/>
    </source>
</evidence>
<dbReference type="EMBL" id="BNBO01000031">
    <property type="protein sequence ID" value="GHH77060.1"/>
    <property type="molecule type" value="Genomic_DNA"/>
</dbReference>
<evidence type="ECO:0000313" key="2">
    <source>
        <dbReference type="EMBL" id="GHH77060.1"/>
    </source>
</evidence>
<dbReference type="Gene3D" id="3.40.50.150">
    <property type="entry name" value="Vaccinia Virus protein VP39"/>
    <property type="match status" value="1"/>
</dbReference>
<comment type="caution">
    <text evidence="2">The sequence shown here is derived from an EMBL/GenBank/DDBJ whole genome shotgun (WGS) entry which is preliminary data.</text>
</comment>
<dbReference type="Proteomes" id="UP000617734">
    <property type="component" value="Unassembled WGS sequence"/>
</dbReference>
<evidence type="ECO:0008006" key="4">
    <source>
        <dbReference type="Google" id="ProtNLM"/>
    </source>
</evidence>
<reference evidence="2" key="1">
    <citation type="journal article" date="2014" name="Int. J. Syst. Evol. Microbiol.">
        <title>Complete genome sequence of Corynebacterium casei LMG S-19264T (=DSM 44701T), isolated from a smear-ripened cheese.</title>
        <authorList>
            <consortium name="US DOE Joint Genome Institute (JGI-PGF)"/>
            <person name="Walter F."/>
            <person name="Albersmeier A."/>
            <person name="Kalinowski J."/>
            <person name="Ruckert C."/>
        </authorList>
    </citation>
    <scope>NUCLEOTIDE SEQUENCE</scope>
    <source>
        <strain evidence="2">JCM 4646</strain>
    </source>
</reference>
<protein>
    <recommendedName>
        <fullName evidence="4">Class I SAM-dependent methyltransferase</fullName>
    </recommendedName>
</protein>
<sequence length="309" mass="34008">MSADPHSMNPVRPTPRRLDDVPGWFWPVDQLLFTRILDGQTDAGTTGDLLELGTYLGRSAILIGRHRQAGESFTICDLFDSDAPDAANADEMSMSYRKTLTRQAFEANYLAFHEELPTVVQAPTSVLQDGRITAESCRFVHIDASHLYEHVAGDVQVARAALGKNGVVVFDDYRSAHTPGTAAAVWEAVFSHGLRPVCLSPEKFYGTWGDPLVVQEMLLRHDWTGEGWDLCRDTLAGVEVLRLSGNGINPSDPEAEAEAARPAPVRAVPRGPVPRPRSVGRRLALDLLPPVATRAVRRRLQAARDRRTD</sequence>
<dbReference type="GeneID" id="95355352"/>
<dbReference type="RefSeq" id="WP_190213116.1">
    <property type="nucleotide sequence ID" value="NZ_BNBO01000031.1"/>
</dbReference>
<gene>
    <name evidence="2" type="ORF">GCM10018781_49800</name>
</gene>
<proteinExistence type="predicted"/>